<gene>
    <name evidence="2" type="ORF">ZHAS_00016552</name>
</gene>
<reference evidence="3" key="2">
    <citation type="submission" date="2020-05" db="UniProtKB">
        <authorList>
            <consortium name="EnsemblMetazoa"/>
        </authorList>
    </citation>
    <scope>IDENTIFICATION</scope>
</reference>
<feature type="transmembrane region" description="Helical" evidence="1">
    <location>
        <begin position="7"/>
        <end position="33"/>
    </location>
</feature>
<organism evidence="2">
    <name type="scientific">Anopheles sinensis</name>
    <name type="common">Mosquito</name>
    <dbReference type="NCBI Taxonomy" id="74873"/>
    <lineage>
        <taxon>Eukaryota</taxon>
        <taxon>Metazoa</taxon>
        <taxon>Ecdysozoa</taxon>
        <taxon>Arthropoda</taxon>
        <taxon>Hexapoda</taxon>
        <taxon>Insecta</taxon>
        <taxon>Pterygota</taxon>
        <taxon>Neoptera</taxon>
        <taxon>Endopterygota</taxon>
        <taxon>Diptera</taxon>
        <taxon>Nematocera</taxon>
        <taxon>Culicoidea</taxon>
        <taxon>Culicidae</taxon>
        <taxon>Anophelinae</taxon>
        <taxon>Anopheles</taxon>
    </lineage>
</organism>
<protein>
    <submittedName>
        <fullName evidence="2">AGAP004983-PA-like protein</fullName>
    </submittedName>
</protein>
<dbReference type="EMBL" id="ATLV01023080">
    <property type="status" value="NOT_ANNOTATED_CDS"/>
    <property type="molecule type" value="Genomic_DNA"/>
</dbReference>
<evidence type="ECO:0000313" key="3">
    <source>
        <dbReference type="EnsemblMetazoa" id="ASIC016552-PA"/>
    </source>
</evidence>
<keyword evidence="4" id="KW-1185">Reference proteome</keyword>
<evidence type="ECO:0000313" key="2">
    <source>
        <dbReference type="EMBL" id="KFB48426.1"/>
    </source>
</evidence>
<dbReference type="EMBL" id="KE525340">
    <property type="protein sequence ID" value="KFB48426.1"/>
    <property type="molecule type" value="Genomic_DNA"/>
</dbReference>
<dbReference type="OrthoDB" id="7407406at2759"/>
<dbReference type="Proteomes" id="UP000030765">
    <property type="component" value="Unassembled WGS sequence"/>
</dbReference>
<keyword evidence="1" id="KW-0812">Transmembrane</keyword>
<feature type="transmembrane region" description="Helical" evidence="1">
    <location>
        <begin position="57"/>
        <end position="75"/>
    </location>
</feature>
<dbReference type="AlphaFoldDB" id="A0A084WDY2"/>
<sequence length="159" mass="18479">MLLFYHFFFISACNFITSFSFVALGGICAFSYLKDFHHIVVPFEIEYASLTANETDLLYFLGFFLLINVVIRVVINRYPLRIYRNDKEYLAIFEGQIPLLTKALPFKRGDVVPVPPGGILPWQESRYKVNDKPVLLLDEYFKTPSELNIMMMNDKSSEK</sequence>
<dbReference type="OMA" id="FMNIARK"/>
<keyword evidence="1" id="KW-1133">Transmembrane helix</keyword>
<dbReference type="EnsemblMetazoa" id="ASIC016552-RA">
    <property type="protein sequence ID" value="ASIC016552-PA"/>
    <property type="gene ID" value="ASIC016552"/>
</dbReference>
<dbReference type="STRING" id="74873.A0A084WDY2"/>
<evidence type="ECO:0000256" key="1">
    <source>
        <dbReference type="SAM" id="Phobius"/>
    </source>
</evidence>
<dbReference type="VEuPathDB" id="VectorBase:ASIC016552"/>
<accession>A0A084WDY2</accession>
<keyword evidence="1" id="KW-0472">Membrane</keyword>
<proteinExistence type="predicted"/>
<name>A0A084WDY2_ANOSI</name>
<evidence type="ECO:0000313" key="4">
    <source>
        <dbReference type="Proteomes" id="UP000030765"/>
    </source>
</evidence>
<reference evidence="2 4" key="1">
    <citation type="journal article" date="2014" name="BMC Genomics">
        <title>Genome sequence of Anopheles sinensis provides insight into genetics basis of mosquito competence for malaria parasites.</title>
        <authorList>
            <person name="Zhou D."/>
            <person name="Zhang D."/>
            <person name="Ding G."/>
            <person name="Shi L."/>
            <person name="Hou Q."/>
            <person name="Ye Y."/>
            <person name="Xu Y."/>
            <person name="Zhou H."/>
            <person name="Xiong C."/>
            <person name="Li S."/>
            <person name="Yu J."/>
            <person name="Hong S."/>
            <person name="Yu X."/>
            <person name="Zou P."/>
            <person name="Chen C."/>
            <person name="Chang X."/>
            <person name="Wang W."/>
            <person name="Lv Y."/>
            <person name="Sun Y."/>
            <person name="Ma L."/>
            <person name="Shen B."/>
            <person name="Zhu C."/>
        </authorList>
    </citation>
    <scope>NUCLEOTIDE SEQUENCE [LARGE SCALE GENOMIC DNA]</scope>
</reference>